<feature type="domain" description="Transcription factor CBF/NF-Y/archaeal histone" evidence="3">
    <location>
        <begin position="20"/>
        <end position="83"/>
    </location>
</feature>
<keyword evidence="5" id="KW-1185">Reference proteome</keyword>
<evidence type="ECO:0000259" key="3">
    <source>
        <dbReference type="Pfam" id="PF00808"/>
    </source>
</evidence>
<name>A0A1Y1XNZ2_9FUNG</name>
<dbReference type="CDD" id="cd23645">
    <property type="entry name" value="HFD_Dpb3-like"/>
    <property type="match status" value="1"/>
</dbReference>
<comment type="subcellular location">
    <subcellularLocation>
        <location evidence="1">Nucleus</location>
    </subcellularLocation>
</comment>
<organism evidence="4 5">
    <name type="scientific">Anaeromyces robustus</name>
    <dbReference type="NCBI Taxonomy" id="1754192"/>
    <lineage>
        <taxon>Eukaryota</taxon>
        <taxon>Fungi</taxon>
        <taxon>Fungi incertae sedis</taxon>
        <taxon>Chytridiomycota</taxon>
        <taxon>Chytridiomycota incertae sedis</taxon>
        <taxon>Neocallimastigomycetes</taxon>
        <taxon>Neocallimastigales</taxon>
        <taxon>Neocallimastigaceae</taxon>
        <taxon>Anaeromyces</taxon>
    </lineage>
</organism>
<evidence type="ECO:0000313" key="5">
    <source>
        <dbReference type="Proteomes" id="UP000193944"/>
    </source>
</evidence>
<dbReference type="GO" id="GO:0006261">
    <property type="term" value="P:DNA-templated DNA replication"/>
    <property type="evidence" value="ECO:0007669"/>
    <property type="project" value="TreeGrafter"/>
</dbReference>
<dbReference type="PANTHER" id="PTHR10252:SF54">
    <property type="entry name" value="CHROMATIN ACCESSIBILITY COMPLEX PROTEIN 1"/>
    <property type="match status" value="1"/>
</dbReference>
<accession>A0A1Y1XNZ2</accession>
<dbReference type="EMBL" id="MCFG01000008">
    <property type="protein sequence ID" value="ORX87468.1"/>
    <property type="molecule type" value="Genomic_DNA"/>
</dbReference>
<protein>
    <submittedName>
        <fullName evidence="4">Histone-fold-containing protein</fullName>
    </submittedName>
</protein>
<gene>
    <name evidence="4" type="ORF">BCR32DRAFT_264232</name>
</gene>
<dbReference type="AlphaFoldDB" id="A0A1Y1XNZ2"/>
<sequence>MSGKEESSSKKRSLPQTTTSFPLARVKRIMKEDKDVIQCSNESVFLVSLATEYFLKYFAKKSYGQSQSDKRRTVTYKDIAKVVKNIDQLEFLSDVVPETIPFKKALQKQKEIKGLN</sequence>
<reference evidence="4 5" key="1">
    <citation type="submission" date="2016-08" db="EMBL/GenBank/DDBJ databases">
        <title>A Parts List for Fungal Cellulosomes Revealed by Comparative Genomics.</title>
        <authorList>
            <consortium name="DOE Joint Genome Institute"/>
            <person name="Haitjema C.H."/>
            <person name="Gilmore S.P."/>
            <person name="Henske J.K."/>
            <person name="Solomon K.V."/>
            <person name="De Groot R."/>
            <person name="Kuo A."/>
            <person name="Mondo S.J."/>
            <person name="Salamov A.A."/>
            <person name="Labutti K."/>
            <person name="Zhao Z."/>
            <person name="Chiniquy J."/>
            <person name="Barry K."/>
            <person name="Brewer H.M."/>
            <person name="Purvine S.O."/>
            <person name="Wright A.T."/>
            <person name="Boxma B."/>
            <person name="Van Alen T."/>
            <person name="Hackstein J.H."/>
            <person name="Baker S.E."/>
            <person name="Grigoriev I.V."/>
            <person name="O'Malley M.A."/>
        </authorList>
    </citation>
    <scope>NUCLEOTIDE SEQUENCE [LARGE SCALE GENOMIC DNA]</scope>
    <source>
        <strain evidence="4 5">S4</strain>
    </source>
</reference>
<dbReference type="STRING" id="1754192.A0A1Y1XNZ2"/>
<dbReference type="InterPro" id="IPR003958">
    <property type="entry name" value="CBFA_NFYB_domain"/>
</dbReference>
<dbReference type="PANTHER" id="PTHR10252">
    <property type="entry name" value="HISTONE-LIKE TRANSCRIPTION FACTOR CCAAT-RELATED"/>
    <property type="match status" value="1"/>
</dbReference>
<dbReference type="InterPro" id="IPR050568">
    <property type="entry name" value="Transcr_DNA_Rep_Reg"/>
</dbReference>
<reference evidence="4 5" key="2">
    <citation type="submission" date="2016-08" db="EMBL/GenBank/DDBJ databases">
        <title>Pervasive Adenine N6-methylation of Active Genes in Fungi.</title>
        <authorList>
            <consortium name="DOE Joint Genome Institute"/>
            <person name="Mondo S.J."/>
            <person name="Dannebaum R.O."/>
            <person name="Kuo R.C."/>
            <person name="Labutti K."/>
            <person name="Haridas S."/>
            <person name="Kuo A."/>
            <person name="Salamov A."/>
            <person name="Ahrendt S.R."/>
            <person name="Lipzen A."/>
            <person name="Sullivan W."/>
            <person name="Andreopoulos W.B."/>
            <person name="Clum A."/>
            <person name="Lindquist E."/>
            <person name="Daum C."/>
            <person name="Ramamoorthy G.K."/>
            <person name="Gryganskyi A."/>
            <person name="Culley D."/>
            <person name="Magnuson J.K."/>
            <person name="James T.Y."/>
            <person name="O'Malley M.A."/>
            <person name="Stajich J.E."/>
            <person name="Spatafora J.W."/>
            <person name="Visel A."/>
            <person name="Grigoriev I.V."/>
        </authorList>
    </citation>
    <scope>NUCLEOTIDE SEQUENCE [LARGE SCALE GENOMIC DNA]</scope>
    <source>
        <strain evidence="4 5">S4</strain>
    </source>
</reference>
<dbReference type="OrthoDB" id="636685at2759"/>
<dbReference type="Pfam" id="PF00808">
    <property type="entry name" value="CBFD_NFYB_HMF"/>
    <property type="match status" value="1"/>
</dbReference>
<dbReference type="GO" id="GO:0008623">
    <property type="term" value="C:CHRAC"/>
    <property type="evidence" value="ECO:0007669"/>
    <property type="project" value="TreeGrafter"/>
</dbReference>
<dbReference type="GO" id="GO:0031507">
    <property type="term" value="P:heterochromatin formation"/>
    <property type="evidence" value="ECO:0007669"/>
    <property type="project" value="EnsemblFungi"/>
</dbReference>
<dbReference type="Gene3D" id="1.10.20.10">
    <property type="entry name" value="Histone, subunit A"/>
    <property type="match status" value="1"/>
</dbReference>
<comment type="caution">
    <text evidence="4">The sequence shown here is derived from an EMBL/GenBank/DDBJ whole genome shotgun (WGS) entry which is preliminary data.</text>
</comment>
<evidence type="ECO:0000256" key="1">
    <source>
        <dbReference type="ARBA" id="ARBA00004123"/>
    </source>
</evidence>
<dbReference type="InterPro" id="IPR009072">
    <property type="entry name" value="Histone-fold"/>
</dbReference>
<evidence type="ECO:0000313" key="4">
    <source>
        <dbReference type="EMBL" id="ORX87468.1"/>
    </source>
</evidence>
<dbReference type="GO" id="GO:0008622">
    <property type="term" value="C:epsilon DNA polymerase complex"/>
    <property type="evidence" value="ECO:0007669"/>
    <property type="project" value="EnsemblFungi"/>
</dbReference>
<proteinExistence type="predicted"/>
<dbReference type="GO" id="GO:0006335">
    <property type="term" value="P:DNA replication-dependent chromatin assembly"/>
    <property type="evidence" value="ECO:0007669"/>
    <property type="project" value="EnsemblFungi"/>
</dbReference>
<keyword evidence="2" id="KW-0539">Nucleus</keyword>
<evidence type="ECO:0000256" key="2">
    <source>
        <dbReference type="ARBA" id="ARBA00023242"/>
    </source>
</evidence>
<dbReference type="Proteomes" id="UP000193944">
    <property type="component" value="Unassembled WGS sequence"/>
</dbReference>
<dbReference type="GO" id="GO:0046982">
    <property type="term" value="F:protein heterodimerization activity"/>
    <property type="evidence" value="ECO:0007669"/>
    <property type="project" value="InterPro"/>
</dbReference>
<dbReference type="SUPFAM" id="SSF47113">
    <property type="entry name" value="Histone-fold"/>
    <property type="match status" value="1"/>
</dbReference>